<organism evidence="7 8">
    <name type="scientific">Acer yangbiense</name>
    <dbReference type="NCBI Taxonomy" id="1000413"/>
    <lineage>
        <taxon>Eukaryota</taxon>
        <taxon>Viridiplantae</taxon>
        <taxon>Streptophyta</taxon>
        <taxon>Embryophyta</taxon>
        <taxon>Tracheophyta</taxon>
        <taxon>Spermatophyta</taxon>
        <taxon>Magnoliopsida</taxon>
        <taxon>eudicotyledons</taxon>
        <taxon>Gunneridae</taxon>
        <taxon>Pentapetalae</taxon>
        <taxon>rosids</taxon>
        <taxon>malvids</taxon>
        <taxon>Sapindales</taxon>
        <taxon>Sapindaceae</taxon>
        <taxon>Hippocastanoideae</taxon>
        <taxon>Acereae</taxon>
        <taxon>Acer</taxon>
    </lineage>
</organism>
<dbReference type="InterPro" id="IPR029021">
    <property type="entry name" value="Prot-tyrosine_phosphatase-like"/>
</dbReference>
<keyword evidence="4" id="KW-0175">Coiled coil</keyword>
<dbReference type="AlphaFoldDB" id="A0A5C7GX94"/>
<dbReference type="PANTHER" id="PTHR10807:SF8">
    <property type="entry name" value="PHOSPHATIDYLINOSITOL-3-PHOSPHATE PHOSPHATASE"/>
    <property type="match status" value="1"/>
</dbReference>
<feature type="region of interest" description="Disordered" evidence="5">
    <location>
        <begin position="863"/>
        <end position="886"/>
    </location>
</feature>
<evidence type="ECO:0000256" key="3">
    <source>
        <dbReference type="PIRSR" id="PIRSR630564-2"/>
    </source>
</evidence>
<feature type="region of interest" description="Disordered" evidence="5">
    <location>
        <begin position="1"/>
        <end position="22"/>
    </location>
</feature>
<evidence type="ECO:0000259" key="6">
    <source>
        <dbReference type="PROSITE" id="PS51339"/>
    </source>
</evidence>
<feature type="coiled-coil region" evidence="4">
    <location>
        <begin position="787"/>
        <end position="818"/>
    </location>
</feature>
<dbReference type="OrthoDB" id="271628at2759"/>
<feature type="compositionally biased region" description="Polar residues" evidence="5">
    <location>
        <begin position="577"/>
        <end position="593"/>
    </location>
</feature>
<dbReference type="GO" id="GO:0005737">
    <property type="term" value="C:cytoplasm"/>
    <property type="evidence" value="ECO:0007669"/>
    <property type="project" value="TreeGrafter"/>
</dbReference>
<dbReference type="GO" id="GO:0004438">
    <property type="term" value="F:phosphatidylinositol-3-phosphate phosphatase activity"/>
    <property type="evidence" value="ECO:0007669"/>
    <property type="project" value="TreeGrafter"/>
</dbReference>
<gene>
    <name evidence="7" type="ORF">EZV62_025248</name>
</gene>
<keyword evidence="8" id="KW-1185">Reference proteome</keyword>
<reference evidence="8" key="1">
    <citation type="journal article" date="2019" name="Gigascience">
        <title>De novo genome assembly of the endangered Acer yangbiense, a plant species with extremely small populations endemic to Yunnan Province, China.</title>
        <authorList>
            <person name="Yang J."/>
            <person name="Wariss H.M."/>
            <person name="Tao L."/>
            <person name="Zhang R."/>
            <person name="Yun Q."/>
            <person name="Hollingsworth P."/>
            <person name="Dao Z."/>
            <person name="Luo G."/>
            <person name="Guo H."/>
            <person name="Ma Y."/>
            <person name="Sun W."/>
        </authorList>
    </citation>
    <scope>NUCLEOTIDE SEQUENCE [LARGE SCALE GENOMIC DNA]</scope>
    <source>
        <strain evidence="8">cv. Malutang</strain>
    </source>
</reference>
<comment type="caution">
    <text evidence="7">The sequence shown here is derived from an EMBL/GenBank/DDBJ whole genome shotgun (WGS) entry which is preliminary data.</text>
</comment>
<feature type="compositionally biased region" description="Basic and acidic residues" evidence="5">
    <location>
        <begin position="876"/>
        <end position="885"/>
    </location>
</feature>
<comment type="similarity">
    <text evidence="1">Belongs to the protein-tyrosine phosphatase family. Non-receptor class myotubularin subfamily.</text>
</comment>
<feature type="domain" description="Myotubularin phosphatase" evidence="6">
    <location>
        <begin position="258"/>
        <end position="762"/>
    </location>
</feature>
<dbReference type="InterPro" id="IPR011993">
    <property type="entry name" value="PH-like_dom_sf"/>
</dbReference>
<dbReference type="PANTHER" id="PTHR10807">
    <property type="entry name" value="MYOTUBULARIN-RELATED"/>
    <property type="match status" value="1"/>
</dbReference>
<dbReference type="InterPro" id="IPR016130">
    <property type="entry name" value="Tyr_Pase_AS"/>
</dbReference>
<dbReference type="Proteomes" id="UP000323000">
    <property type="component" value="Chromosome 12"/>
</dbReference>
<dbReference type="EMBL" id="VAHF01000012">
    <property type="protein sequence ID" value="TXG49373.1"/>
    <property type="molecule type" value="Genomic_DNA"/>
</dbReference>
<feature type="region of interest" description="Disordered" evidence="5">
    <location>
        <begin position="566"/>
        <end position="593"/>
    </location>
</feature>
<feature type="binding site" evidence="3">
    <location>
        <begin position="416"/>
        <end position="417"/>
    </location>
    <ligand>
        <name>substrate</name>
    </ligand>
</feature>
<name>A0A5C7GX94_9ROSI</name>
<dbReference type="PROSITE" id="PS51339">
    <property type="entry name" value="PPASE_MYOTUBULARIN"/>
    <property type="match status" value="1"/>
</dbReference>
<evidence type="ECO:0000313" key="8">
    <source>
        <dbReference type="Proteomes" id="UP000323000"/>
    </source>
</evidence>
<protein>
    <recommendedName>
        <fullName evidence="6">Myotubularin phosphatase domain-containing protein</fullName>
    </recommendedName>
</protein>
<evidence type="ECO:0000256" key="2">
    <source>
        <dbReference type="PIRSR" id="PIRSR630564-1"/>
    </source>
</evidence>
<feature type="compositionally biased region" description="Low complexity" evidence="5">
    <location>
        <begin position="566"/>
        <end position="576"/>
    </location>
</feature>
<dbReference type="SUPFAM" id="SSF52799">
    <property type="entry name" value="(Phosphotyrosine protein) phosphatases II"/>
    <property type="match status" value="1"/>
</dbReference>
<dbReference type="GO" id="GO:0106018">
    <property type="term" value="F:phosphatidylinositol-3,5-bisphosphate phosphatase activity"/>
    <property type="evidence" value="ECO:0007669"/>
    <property type="project" value="TreeGrafter"/>
</dbReference>
<accession>A0A5C7GX94</accession>
<dbReference type="InterPro" id="IPR010569">
    <property type="entry name" value="Myotubularin-like_Pase_dom"/>
</dbReference>
<feature type="active site" description="Phosphocysteine intermediate" evidence="2">
    <location>
        <position position="502"/>
    </location>
</feature>
<sequence>MAAPKPRSGRSTSLRDSMESEKLEGTGSWDALEWTKIEHVTPSVSHANLEFLLEAERVIAENLVVEENVWLVVGLLEWTVGDMRYGDKLMTVASDGVVTGFIGCPAGSNDSVDRLVDRFKHGYGVVLVNIDEAGTLIVTNFRVLFLSEGTRDIIALGTIPLATIEKFNKIVAKIQSAPRQTDKTPSQRLLQVIGKDMRVIVFGFRPRTKQRRKIYEALVRCTKPARIWDIYAFTSGPSKFSNINPKVRLLNEYFRLLGESSNRASMEMIEKGSFTSFNELWRISNVNYDYTMCQSYPFALIFPKSISDQEVLQASSFRARSRLPVVSWCHPGSGAVLARSSQPLVGLMMNMRSNADEKLVAALCTQLVGGRMTRRKLYIADARPRKNALANGAMGGGSESSSNYFQSEIVFFGIDNIHAMRESLSRLREYLDTHGATSSDGMSSFLRHGGWTWGGGHLSSMSASVSTLGDSGWLIHVQNVLAGSAWIAARIALESASVLVHCSDGWDRTAQLISLANLLLDPYYRTFTGFQALVEKDWLAFGHPFSDRVGMPSLSGSGDMPFELSRQSSTGSFSSSPVRQSSGSIPSQAPSASHAQNNYSPIFLQASTLATWKGSKGAVQPLQAPPEPNTKALGRPIRCCTSPIWLALKGNVGLILKWVDCVSQLLRMYPFAFEFSPTFLVDFLDSVLSGRFGNFLCNSEKERQQCGVSEACGCLWAYLADLRSSEGRSHAHYNFFYDPSKHDGPLLPPAAALAPTLWPQFHLRWACPAEAQDGGVEAQCRKTVLILSELQKAKEIAEKKAKDSMNVVESLAAELQKEKQVSNSARNLAKRASKETAAIKRAVESLGCKVQFASSGDCAVDIESNPTKSPQTYSASRRESDEKPDLSVSVTVVDDVASSNPIGRVCEAMCPLRTRDGGCRWPDAGCAQLGSQFVGLKANFDAFDRLSIYDSYFQSD</sequence>
<dbReference type="Pfam" id="PF06602">
    <property type="entry name" value="Myotub-related"/>
    <property type="match status" value="1"/>
</dbReference>
<evidence type="ECO:0000313" key="7">
    <source>
        <dbReference type="EMBL" id="TXG49373.1"/>
    </source>
</evidence>
<dbReference type="InterPro" id="IPR030564">
    <property type="entry name" value="Myotubularin"/>
</dbReference>
<feature type="compositionally biased region" description="Polar residues" evidence="5">
    <location>
        <begin position="864"/>
        <end position="875"/>
    </location>
</feature>
<dbReference type="PROSITE" id="PS00383">
    <property type="entry name" value="TYR_PHOSPHATASE_1"/>
    <property type="match status" value="1"/>
</dbReference>
<feature type="binding site" evidence="3">
    <location>
        <begin position="502"/>
        <end position="508"/>
    </location>
    <ligand>
        <name>substrate</name>
    </ligand>
</feature>
<evidence type="ECO:0000256" key="1">
    <source>
        <dbReference type="ARBA" id="ARBA00007471"/>
    </source>
</evidence>
<dbReference type="CDD" id="cd14507">
    <property type="entry name" value="PTP-MTM-like"/>
    <property type="match status" value="1"/>
</dbReference>
<dbReference type="SUPFAM" id="SSF50729">
    <property type="entry name" value="PH domain-like"/>
    <property type="match status" value="1"/>
</dbReference>
<dbReference type="Gene3D" id="2.30.29.30">
    <property type="entry name" value="Pleckstrin-homology domain (PH domain)/Phosphotyrosine-binding domain (PTB)"/>
    <property type="match status" value="1"/>
</dbReference>
<evidence type="ECO:0000256" key="5">
    <source>
        <dbReference type="SAM" id="MobiDB-lite"/>
    </source>
</evidence>
<proteinExistence type="inferred from homology"/>
<dbReference type="GO" id="GO:0046856">
    <property type="term" value="P:phosphatidylinositol dephosphorylation"/>
    <property type="evidence" value="ECO:0007669"/>
    <property type="project" value="TreeGrafter"/>
</dbReference>
<evidence type="ECO:0000256" key="4">
    <source>
        <dbReference type="SAM" id="Coils"/>
    </source>
</evidence>